<feature type="non-terminal residue" evidence="1">
    <location>
        <position position="1"/>
    </location>
</feature>
<reference evidence="1" key="1">
    <citation type="journal article" date="2020" name="Stud. Mycol.">
        <title>101 Dothideomycetes genomes: a test case for predicting lifestyles and emergence of pathogens.</title>
        <authorList>
            <person name="Haridas S."/>
            <person name="Albert R."/>
            <person name="Binder M."/>
            <person name="Bloem J."/>
            <person name="Labutti K."/>
            <person name="Salamov A."/>
            <person name="Andreopoulos B."/>
            <person name="Baker S."/>
            <person name="Barry K."/>
            <person name="Bills G."/>
            <person name="Bluhm B."/>
            <person name="Cannon C."/>
            <person name="Castanera R."/>
            <person name="Culley D."/>
            <person name="Daum C."/>
            <person name="Ezra D."/>
            <person name="Gonzalez J."/>
            <person name="Henrissat B."/>
            <person name="Kuo A."/>
            <person name="Liang C."/>
            <person name="Lipzen A."/>
            <person name="Lutzoni F."/>
            <person name="Magnuson J."/>
            <person name="Mondo S."/>
            <person name="Nolan M."/>
            <person name="Ohm R."/>
            <person name="Pangilinan J."/>
            <person name="Park H.-J."/>
            <person name="Ramirez L."/>
            <person name="Alfaro M."/>
            <person name="Sun H."/>
            <person name="Tritt A."/>
            <person name="Yoshinaga Y."/>
            <person name="Zwiers L.-H."/>
            <person name="Turgeon B."/>
            <person name="Goodwin S."/>
            <person name="Spatafora J."/>
            <person name="Crous P."/>
            <person name="Grigoriev I."/>
        </authorList>
    </citation>
    <scope>NUCLEOTIDE SEQUENCE</scope>
    <source>
        <strain evidence="1">CBS 121410</strain>
    </source>
</reference>
<sequence length="59" mass="6444">LSVATLPIFCKTPKPLLTLPKMVCFPSSQGVGARVMKNWLPFVFGPLFAMLRIPAPVCL</sequence>
<keyword evidence="2" id="KW-1185">Reference proteome</keyword>
<name>A0A9P4LTH8_9PEZI</name>
<accession>A0A9P4LTH8</accession>
<evidence type="ECO:0000313" key="1">
    <source>
        <dbReference type="EMBL" id="KAF2083792.1"/>
    </source>
</evidence>
<dbReference type="Proteomes" id="UP000799776">
    <property type="component" value="Unassembled WGS sequence"/>
</dbReference>
<dbReference type="AlphaFoldDB" id="A0A9P4LTH8"/>
<organism evidence="1 2">
    <name type="scientific">Saccharata proteae CBS 121410</name>
    <dbReference type="NCBI Taxonomy" id="1314787"/>
    <lineage>
        <taxon>Eukaryota</taxon>
        <taxon>Fungi</taxon>
        <taxon>Dikarya</taxon>
        <taxon>Ascomycota</taxon>
        <taxon>Pezizomycotina</taxon>
        <taxon>Dothideomycetes</taxon>
        <taxon>Dothideomycetes incertae sedis</taxon>
        <taxon>Botryosphaeriales</taxon>
        <taxon>Saccharataceae</taxon>
        <taxon>Saccharata</taxon>
    </lineage>
</organism>
<evidence type="ECO:0000313" key="2">
    <source>
        <dbReference type="Proteomes" id="UP000799776"/>
    </source>
</evidence>
<gene>
    <name evidence="1" type="ORF">K490DRAFT_5301</name>
</gene>
<comment type="caution">
    <text evidence="1">The sequence shown here is derived from an EMBL/GenBank/DDBJ whole genome shotgun (WGS) entry which is preliminary data.</text>
</comment>
<feature type="non-terminal residue" evidence="1">
    <location>
        <position position="59"/>
    </location>
</feature>
<protein>
    <submittedName>
        <fullName evidence="1">Uncharacterized protein</fullName>
    </submittedName>
</protein>
<proteinExistence type="predicted"/>
<dbReference type="EMBL" id="ML978757">
    <property type="protein sequence ID" value="KAF2083792.1"/>
    <property type="molecule type" value="Genomic_DNA"/>
</dbReference>